<accession>A0A4Q0AJR8</accession>
<dbReference type="Gene3D" id="3.30.470.20">
    <property type="entry name" value="ATP-grasp fold, B domain"/>
    <property type="match status" value="1"/>
</dbReference>
<evidence type="ECO:0000313" key="3">
    <source>
        <dbReference type="Proteomes" id="UP000289257"/>
    </source>
</evidence>
<name>A0A4Q0AJR8_9BACT</name>
<comment type="caution">
    <text evidence="2">The sequence shown here is derived from an EMBL/GenBank/DDBJ whole genome shotgun (WGS) entry which is preliminary data.</text>
</comment>
<dbReference type="Proteomes" id="UP000289257">
    <property type="component" value="Unassembled WGS sequence"/>
</dbReference>
<dbReference type="GO" id="GO:0005524">
    <property type="term" value="F:ATP binding"/>
    <property type="evidence" value="ECO:0007669"/>
    <property type="project" value="InterPro"/>
</dbReference>
<dbReference type="InterPro" id="IPR013815">
    <property type="entry name" value="ATP_grasp_subdomain_1"/>
</dbReference>
<dbReference type="InterPro" id="IPR002192">
    <property type="entry name" value="PPDK_AMP/ATP-bd"/>
</dbReference>
<dbReference type="SUPFAM" id="SSF56059">
    <property type="entry name" value="Glutathione synthetase ATP-binding domain-like"/>
    <property type="match status" value="1"/>
</dbReference>
<dbReference type="Gene3D" id="3.30.1490.20">
    <property type="entry name" value="ATP-grasp fold, A domain"/>
    <property type="match status" value="1"/>
</dbReference>
<organism evidence="2 3">
    <name type="scientific">Candidatus Microsaccharimonas sossegonensis</name>
    <dbReference type="NCBI Taxonomy" id="2506948"/>
    <lineage>
        <taxon>Bacteria</taxon>
        <taxon>Candidatus Saccharimonadota</taxon>
        <taxon>Candidatus Saccharimonadia</taxon>
        <taxon>Candidatus Saccharimonadales</taxon>
        <taxon>Candidatus Saccharimonadaceae</taxon>
        <taxon>Candidatus Microsaccharimonas</taxon>
    </lineage>
</organism>
<sequence length="244" mass="27194">MIDLFSTDDVHHAHVGGKGYNLHKLHKAGLPVPRAVVIRPQPVSQDELSAKLGELEWLRNHSHYAVRSSGVGEDSHDKSWAGIFDSYLHVTPDDIAHHVQRVIDSIESSRYKKYSAESGAEIKDMAVIVQEMIDADYAGVAFTASPIESDERIALIEIVEGVGESLVSSQKTPATLRVNKITNMARVQQTGDDNINEDILQQICDTLMPYLHDIETLYGQPMDVEWAVRGDKIFILQARPITTR</sequence>
<dbReference type="Pfam" id="PF01326">
    <property type="entry name" value="PPDK_N"/>
    <property type="match status" value="1"/>
</dbReference>
<keyword evidence="3" id="KW-1185">Reference proteome</keyword>
<dbReference type="GO" id="GO:0016301">
    <property type="term" value="F:kinase activity"/>
    <property type="evidence" value="ECO:0007669"/>
    <property type="project" value="InterPro"/>
</dbReference>
<dbReference type="PANTHER" id="PTHR43615">
    <property type="entry name" value="PHOSPHOENOLPYRUVATE SYNTHASE-RELATED"/>
    <property type="match status" value="1"/>
</dbReference>
<dbReference type="PANTHER" id="PTHR43615:SF1">
    <property type="entry name" value="PPDK_N DOMAIN-CONTAINING PROTEIN"/>
    <property type="match status" value="1"/>
</dbReference>
<evidence type="ECO:0000259" key="1">
    <source>
        <dbReference type="Pfam" id="PF01326"/>
    </source>
</evidence>
<dbReference type="InterPro" id="IPR051549">
    <property type="entry name" value="PEP_Utilizing_Enz"/>
</dbReference>
<proteinExistence type="predicted"/>
<reference evidence="2" key="1">
    <citation type="submission" date="2019-01" db="EMBL/GenBank/DDBJ databases">
        <title>Genomic signatures and co-occurrence patterns of the ultra-small Saccharimodia (Patescibacteria phylum) suggest a symbiotic lifestyle.</title>
        <authorList>
            <person name="Lemos L."/>
            <person name="Medeiros J."/>
            <person name="Andreote F."/>
            <person name="Fernandes G."/>
            <person name="Varani A."/>
            <person name="Oliveira G."/>
            <person name="Pylro V."/>
        </authorList>
    </citation>
    <scope>NUCLEOTIDE SEQUENCE [LARGE SCALE GENOMIC DNA]</scope>
    <source>
        <strain evidence="2">AMD02</strain>
    </source>
</reference>
<protein>
    <recommendedName>
        <fullName evidence="1">Pyruvate phosphate dikinase AMP/ATP-binding domain-containing protein</fullName>
    </recommendedName>
</protein>
<dbReference type="EMBL" id="SCKX01000001">
    <property type="protein sequence ID" value="RWZ78928.1"/>
    <property type="molecule type" value="Genomic_DNA"/>
</dbReference>
<dbReference type="AlphaFoldDB" id="A0A4Q0AJR8"/>
<feature type="domain" description="Pyruvate phosphate dikinase AMP/ATP-binding" evidence="1">
    <location>
        <begin position="60"/>
        <end position="243"/>
    </location>
</feature>
<evidence type="ECO:0000313" key="2">
    <source>
        <dbReference type="EMBL" id="RWZ78928.1"/>
    </source>
</evidence>
<gene>
    <name evidence="2" type="ORF">EOT05_04270</name>
</gene>